<organism evidence="1 2">
    <name type="scientific">Melia azedarach</name>
    <name type="common">Chinaberry tree</name>
    <dbReference type="NCBI Taxonomy" id="155640"/>
    <lineage>
        <taxon>Eukaryota</taxon>
        <taxon>Viridiplantae</taxon>
        <taxon>Streptophyta</taxon>
        <taxon>Embryophyta</taxon>
        <taxon>Tracheophyta</taxon>
        <taxon>Spermatophyta</taxon>
        <taxon>Magnoliopsida</taxon>
        <taxon>eudicotyledons</taxon>
        <taxon>Gunneridae</taxon>
        <taxon>Pentapetalae</taxon>
        <taxon>rosids</taxon>
        <taxon>malvids</taxon>
        <taxon>Sapindales</taxon>
        <taxon>Meliaceae</taxon>
        <taxon>Melia</taxon>
    </lineage>
</organism>
<name>A0ACC1WQ55_MELAZ</name>
<dbReference type="Proteomes" id="UP001164539">
    <property type="component" value="Chromosome 14"/>
</dbReference>
<protein>
    <submittedName>
        <fullName evidence="1">Vinorine synthase-like</fullName>
    </submittedName>
</protein>
<comment type="caution">
    <text evidence="1">The sequence shown here is derived from an EMBL/GenBank/DDBJ whole genome shotgun (WGS) entry which is preliminary data.</text>
</comment>
<dbReference type="EMBL" id="CM051407">
    <property type="protein sequence ID" value="KAJ4700994.1"/>
    <property type="molecule type" value="Genomic_DNA"/>
</dbReference>
<sequence length="431" mass="48316">MEIKIISTEIIKPSSPTPHHLKTHKLFYSNQLAPDDYFPIILFYSAESNNENNISSHLKNSLSKSLTYYYAFAGQIIDGVSVDCNDHGAVFIETRIANQMSKVVQKPDNDLLKQLLPFSGDLQEIPNTYQANFVVQVNYFTCGGMAISVCFRHLISDGAAAANFLKSWGEVARDANDIKNVIVDFTSIFRQYESIAVVKSVYQHQHVPFPSDQRVVKRFVFDGKKIASLRQKVGNGPHLNRPTRFETISALLLRAFMAINAAGKRDDEFRASQLAAVIPINLRNKTNPPLPQQCLGNLVQPTIANIPMDQNIDYNIIAGKVRESIKKIDKQYKKNLHEGEAAVEGCPKSRVFSISDWTRFPCYETDFGWGKPIWVATVALMDTGTVVLASSDGAGDEAWVALPKEEMAKFEQHPEILAHTNPLFMSKYSRL</sequence>
<accession>A0ACC1WQ55</accession>
<proteinExistence type="predicted"/>
<keyword evidence="2" id="KW-1185">Reference proteome</keyword>
<evidence type="ECO:0000313" key="2">
    <source>
        <dbReference type="Proteomes" id="UP001164539"/>
    </source>
</evidence>
<gene>
    <name evidence="1" type="ORF">OWV82_024300</name>
</gene>
<reference evidence="1 2" key="1">
    <citation type="journal article" date="2023" name="Science">
        <title>Complex scaffold remodeling in plant triterpene biosynthesis.</title>
        <authorList>
            <person name="De La Pena R."/>
            <person name="Hodgson H."/>
            <person name="Liu J.C."/>
            <person name="Stephenson M.J."/>
            <person name="Martin A.C."/>
            <person name="Owen C."/>
            <person name="Harkess A."/>
            <person name="Leebens-Mack J."/>
            <person name="Jimenez L.E."/>
            <person name="Osbourn A."/>
            <person name="Sattely E.S."/>
        </authorList>
    </citation>
    <scope>NUCLEOTIDE SEQUENCE [LARGE SCALE GENOMIC DNA]</scope>
    <source>
        <strain evidence="2">cv. JPN11</strain>
        <tissue evidence="1">Leaf</tissue>
    </source>
</reference>
<evidence type="ECO:0000313" key="1">
    <source>
        <dbReference type="EMBL" id="KAJ4700994.1"/>
    </source>
</evidence>